<proteinExistence type="inferred from homology"/>
<evidence type="ECO:0000313" key="3">
    <source>
        <dbReference type="EMBL" id="WDR04211.1"/>
    </source>
</evidence>
<dbReference type="PANTHER" id="PTHR11552:SF147">
    <property type="entry name" value="CHOLINE DEHYDROGENASE, MITOCHONDRIAL"/>
    <property type="match status" value="1"/>
</dbReference>
<evidence type="ECO:0000256" key="1">
    <source>
        <dbReference type="ARBA" id="ARBA00010790"/>
    </source>
</evidence>
<gene>
    <name evidence="3" type="ORF">PSQ19_02620</name>
</gene>
<dbReference type="SUPFAM" id="SSF51905">
    <property type="entry name" value="FAD/NAD(P)-binding domain"/>
    <property type="match status" value="1"/>
</dbReference>
<dbReference type="SUPFAM" id="SSF54373">
    <property type="entry name" value="FAD-linked reductases, C-terminal domain"/>
    <property type="match status" value="1"/>
</dbReference>
<dbReference type="InterPro" id="IPR012132">
    <property type="entry name" value="GMC_OxRdtase"/>
</dbReference>
<dbReference type="InterPro" id="IPR036188">
    <property type="entry name" value="FAD/NAD-bd_sf"/>
</dbReference>
<evidence type="ECO:0000259" key="2">
    <source>
        <dbReference type="Pfam" id="PF05199"/>
    </source>
</evidence>
<comment type="similarity">
    <text evidence="1">Belongs to the GMC oxidoreductase family.</text>
</comment>
<protein>
    <submittedName>
        <fullName evidence="3">GMC oxidoreductase</fullName>
    </submittedName>
</protein>
<sequence>MPLSVDKPGTPLHKFSGFTASVWQCHPKSLGDVRVTSRDPLTAPRISPRYFCESHDREVIVAGVKMLREIHQQPAFRLLWDNERTPGSACKTDEEIWDAVRTLGGTVFHQVGTCRMGSDETAVVDSSLRVNGVSGLRVVDASVMPKITSANTNAATFMIAERAAELILGTDRRHATADKN</sequence>
<keyword evidence="4" id="KW-1185">Reference proteome</keyword>
<evidence type="ECO:0000313" key="4">
    <source>
        <dbReference type="Proteomes" id="UP001220530"/>
    </source>
</evidence>
<reference evidence="3 4" key="1">
    <citation type="submission" date="2023-02" db="EMBL/GenBank/DDBJ databases">
        <title>Devosia algicola sp. nov., isolated from the phycosphere of marine algae.</title>
        <authorList>
            <person name="Kim J.M."/>
            <person name="Lee J.K."/>
            <person name="Choi B.J."/>
            <person name="Bayburt H."/>
            <person name="Jeon C.O."/>
        </authorList>
    </citation>
    <scope>NUCLEOTIDE SEQUENCE [LARGE SCALE GENOMIC DNA]</scope>
    <source>
        <strain evidence="3 4">G20-9</strain>
    </source>
</reference>
<feature type="domain" description="Glucose-methanol-choline oxidoreductase C-terminal" evidence="2">
    <location>
        <begin position="27"/>
        <end position="160"/>
    </location>
</feature>
<dbReference type="PANTHER" id="PTHR11552">
    <property type="entry name" value="GLUCOSE-METHANOL-CHOLINE GMC OXIDOREDUCTASE"/>
    <property type="match status" value="1"/>
</dbReference>
<accession>A0ABY7YSE1</accession>
<organism evidence="3 4">
    <name type="scientific">Devosia algicola</name>
    <dbReference type="NCBI Taxonomy" id="3026418"/>
    <lineage>
        <taxon>Bacteria</taxon>
        <taxon>Pseudomonadati</taxon>
        <taxon>Pseudomonadota</taxon>
        <taxon>Alphaproteobacteria</taxon>
        <taxon>Hyphomicrobiales</taxon>
        <taxon>Devosiaceae</taxon>
        <taxon>Devosia</taxon>
    </lineage>
</organism>
<name>A0ABY7YSE1_9HYPH</name>
<dbReference type="EMBL" id="CP118246">
    <property type="protein sequence ID" value="WDR04211.1"/>
    <property type="molecule type" value="Genomic_DNA"/>
</dbReference>
<dbReference type="Gene3D" id="3.50.50.60">
    <property type="entry name" value="FAD/NAD(P)-binding domain"/>
    <property type="match status" value="1"/>
</dbReference>
<dbReference type="Gene3D" id="3.30.560.10">
    <property type="entry name" value="Glucose Oxidase, domain 3"/>
    <property type="match status" value="1"/>
</dbReference>
<dbReference type="Pfam" id="PF05199">
    <property type="entry name" value="GMC_oxred_C"/>
    <property type="match status" value="1"/>
</dbReference>
<dbReference type="Proteomes" id="UP001220530">
    <property type="component" value="Chromosome"/>
</dbReference>
<dbReference type="InterPro" id="IPR007867">
    <property type="entry name" value="GMC_OxRtase_C"/>
</dbReference>